<comment type="subcellular location">
    <subcellularLocation>
        <location evidence="1">Cell membrane</location>
        <topology evidence="1">Multi-pass membrane protein</topology>
    </subcellularLocation>
</comment>
<evidence type="ECO:0000256" key="5">
    <source>
        <dbReference type="ARBA" id="ARBA00023136"/>
    </source>
</evidence>
<organism evidence="7 12">
    <name type="scientific">Bacillus subtilis</name>
    <dbReference type="NCBI Taxonomy" id="1423"/>
    <lineage>
        <taxon>Bacteria</taxon>
        <taxon>Bacillati</taxon>
        <taxon>Bacillota</taxon>
        <taxon>Bacilli</taxon>
        <taxon>Bacillales</taxon>
        <taxon>Bacillaceae</taxon>
        <taxon>Bacillus</taxon>
    </lineage>
</organism>
<keyword evidence="3 6" id="KW-0812">Transmembrane</keyword>
<dbReference type="Proteomes" id="UP000665181">
    <property type="component" value="Unassembled WGS sequence"/>
</dbReference>
<dbReference type="STRING" id="483913.AN935_07795"/>
<reference evidence="7 12" key="1">
    <citation type="submission" date="2014-12" db="EMBL/GenBank/DDBJ databases">
        <title>Comparative genome analysis of Bacillus coagulans HM-08, Clostridium butyricum HM-68, Bacillus subtilis HM-66 and Bacillus licheniformis BL-09.</title>
        <authorList>
            <person name="Zhang H."/>
        </authorList>
    </citation>
    <scope>NUCLEOTIDE SEQUENCE [LARGE SCALE GENOMIC DNA]</scope>
    <source>
        <strain evidence="7 12">HM-66</strain>
    </source>
</reference>
<dbReference type="OMA" id="HKGHEFP"/>
<evidence type="ECO:0000313" key="12">
    <source>
        <dbReference type="Proteomes" id="UP000032247"/>
    </source>
</evidence>
<dbReference type="AlphaFoldDB" id="A0A063XD27"/>
<evidence type="ECO:0000313" key="9">
    <source>
        <dbReference type="EMBL" id="MBO3796020.1"/>
    </source>
</evidence>
<evidence type="ECO:0000313" key="10">
    <source>
        <dbReference type="EMBL" id="WEY83874.1"/>
    </source>
</evidence>
<feature type="transmembrane region" description="Helical" evidence="6">
    <location>
        <begin position="27"/>
        <end position="48"/>
    </location>
</feature>
<reference evidence="11" key="5">
    <citation type="submission" date="2023-05" db="EMBL/GenBank/DDBJ databases">
        <title>Complete genome sequence of Bacillus subtilis SRCM117797 isolated from Soybean paste.</title>
        <authorList>
            <person name="Abraha H.B."/>
            <person name="Kim K.-P."/>
            <person name="Ryu M.-S."/>
            <person name="Jeong D.-Y."/>
        </authorList>
    </citation>
    <scope>NUCLEOTIDE SEQUENCE</scope>
    <source>
        <strain evidence="11">SRCM117797</strain>
    </source>
</reference>
<accession>A0A063XD27</accession>
<dbReference type="EMBL" id="LJZV01000018">
    <property type="protein sequence ID" value="KZD90095.1"/>
    <property type="molecule type" value="Genomic_DNA"/>
</dbReference>
<dbReference type="InterPro" id="IPR014257">
    <property type="entry name" value="Cyt_c_oxidase_su4_bacillaceae"/>
</dbReference>
<feature type="transmembrane region" description="Helical" evidence="6">
    <location>
        <begin position="54"/>
        <end position="76"/>
    </location>
</feature>
<evidence type="ECO:0000256" key="6">
    <source>
        <dbReference type="SAM" id="Phobius"/>
    </source>
</evidence>
<evidence type="ECO:0000256" key="2">
    <source>
        <dbReference type="ARBA" id="ARBA00022475"/>
    </source>
</evidence>
<reference evidence="8 13" key="2">
    <citation type="submission" date="2015-09" db="EMBL/GenBank/DDBJ databases">
        <title>Spore heat resistance.</title>
        <authorList>
            <person name="Boekhorst J."/>
            <person name="Berendsen E.M."/>
            <person name="Wells-Bennik M.H."/>
            <person name="Kuipers O.P."/>
        </authorList>
    </citation>
    <scope>NUCLEOTIDE SEQUENCE [LARGE SCALE GENOMIC DNA]</scope>
    <source>
        <strain evidence="8 13">B4122</strain>
    </source>
</reference>
<protein>
    <submittedName>
        <fullName evidence="8 9">Cytochrome c oxidase subunit IV</fullName>
    </submittedName>
    <submittedName>
        <fullName evidence="7">Cytochrome caa3 oxidase subunit IV</fullName>
    </submittedName>
</protein>
<gene>
    <name evidence="9" type="primary">ctaF</name>
    <name evidence="8" type="ORF">B4122_3463</name>
    <name evidence="9" type="ORF">J5227_17320</name>
    <name evidence="10" type="ORF">P5633_16170</name>
    <name evidence="11" type="ORF">QL281_20645</name>
    <name evidence="7" type="ORF">SC09_Contig19orf00995</name>
</gene>
<dbReference type="InterPro" id="IPR005171">
    <property type="entry name" value="Cyt_c_oxidase_su4_prok"/>
</dbReference>
<keyword evidence="4 6" id="KW-1133">Transmembrane helix</keyword>
<dbReference type="EMBL" id="CP120576">
    <property type="protein sequence ID" value="WEY83874.1"/>
    <property type="molecule type" value="Genomic_DNA"/>
</dbReference>
<dbReference type="SMR" id="A0A063XD27"/>
<evidence type="ECO:0000256" key="1">
    <source>
        <dbReference type="ARBA" id="ARBA00004651"/>
    </source>
</evidence>
<dbReference type="Proteomes" id="UP000032247">
    <property type="component" value="Unassembled WGS sequence"/>
</dbReference>
<dbReference type="EMBL" id="CP125292">
    <property type="protein sequence ID" value="WHM21154.1"/>
    <property type="molecule type" value="Genomic_DNA"/>
</dbReference>
<keyword evidence="5 6" id="KW-0472">Membrane</keyword>
<sequence>MVDKKSRGHINSDLEFKKKKHAREMKYQVLSFGLMIGLTIVAFLTVATDGVGSWFTIPFIILLAAIQVIFQLYYFMHMNQKGHEAPALFLYSGVFVAFITVLAFVTIIWW</sequence>
<name>A0A063XD27_BACIU</name>
<dbReference type="NCBIfam" id="TIGR02908">
    <property type="entry name" value="CoxD_Bacillus"/>
    <property type="match status" value="1"/>
</dbReference>
<proteinExistence type="predicted"/>
<evidence type="ECO:0000313" key="8">
    <source>
        <dbReference type="EMBL" id="KZD90095.1"/>
    </source>
</evidence>
<dbReference type="Proteomes" id="UP001214898">
    <property type="component" value="Chromosome"/>
</dbReference>
<dbReference type="EMBL" id="JAGFPW010000019">
    <property type="protein sequence ID" value="MBO3796020.1"/>
    <property type="molecule type" value="Genomic_DNA"/>
</dbReference>
<evidence type="ECO:0000313" key="11">
    <source>
        <dbReference type="EMBL" id="WHM21154.1"/>
    </source>
</evidence>
<evidence type="ECO:0000256" key="3">
    <source>
        <dbReference type="ARBA" id="ARBA00022692"/>
    </source>
</evidence>
<keyword evidence="2" id="KW-1003">Cell membrane</keyword>
<evidence type="ECO:0000313" key="13">
    <source>
        <dbReference type="Proteomes" id="UP000076442"/>
    </source>
</evidence>
<dbReference type="RefSeq" id="WP_003232242.1">
    <property type="nucleotide sequence ID" value="NZ_AP024621.1"/>
</dbReference>
<dbReference type="PATRIC" id="fig|1423.134.peg.3060"/>
<dbReference type="EMBL" id="JXBC01000002">
    <property type="protein sequence ID" value="KIU12499.1"/>
    <property type="molecule type" value="Genomic_DNA"/>
</dbReference>
<reference evidence="9" key="3">
    <citation type="submission" date="2021-03" db="EMBL/GenBank/DDBJ databases">
        <title>Isolation of Bacillus subtilis from fermented food sample.</title>
        <authorList>
            <person name="Lakshmanan V."/>
            <person name="Athira K."/>
            <person name="Rajagopal K."/>
        </authorList>
    </citation>
    <scope>NUCLEOTIDE SEQUENCE</scope>
    <source>
        <strain evidence="9">S1</strain>
    </source>
</reference>
<dbReference type="GO" id="GO:0005886">
    <property type="term" value="C:plasma membrane"/>
    <property type="evidence" value="ECO:0007669"/>
    <property type="project" value="UniProtKB-SubCell"/>
</dbReference>
<dbReference type="Pfam" id="PF03626">
    <property type="entry name" value="COX4_pro"/>
    <property type="match status" value="1"/>
</dbReference>
<dbReference type="Proteomes" id="UP000076442">
    <property type="component" value="Unassembled WGS sequence"/>
</dbReference>
<reference evidence="10" key="4">
    <citation type="submission" date="2023-03" db="EMBL/GenBank/DDBJ databases">
        <title>Complete genome sequences of 52 Bacillus and Priestia strains isolated from West-African fermentations and 26 reference strains from the DSMZ collection.</title>
        <authorList>
            <person name="Wiedenbein E.S."/>
            <person name="Canoy T.S."/>
            <person name="Hui Y."/>
            <person name="Parkouda C."/>
            <person name="Dawende C."/>
            <person name="Ametefe E."/>
            <person name="Jespersen L."/>
            <person name="Nielsen D.S."/>
        </authorList>
    </citation>
    <scope>NUCLEOTIDE SEQUENCE</scope>
    <source>
        <strain evidence="10">PRO56</strain>
    </source>
</reference>
<dbReference type="Proteomes" id="UP001229422">
    <property type="component" value="Chromosome"/>
</dbReference>
<evidence type="ECO:0000256" key="4">
    <source>
        <dbReference type="ARBA" id="ARBA00022989"/>
    </source>
</evidence>
<evidence type="ECO:0000313" key="7">
    <source>
        <dbReference type="EMBL" id="KIU12499.1"/>
    </source>
</evidence>
<feature type="transmembrane region" description="Helical" evidence="6">
    <location>
        <begin position="88"/>
        <end position="109"/>
    </location>
</feature>